<dbReference type="PANTHER" id="PTHR10055">
    <property type="entry name" value="TRYPTOPHANYL-TRNA SYNTHETASE"/>
    <property type="match status" value="1"/>
</dbReference>
<evidence type="ECO:0000256" key="9">
    <source>
        <dbReference type="ARBA" id="ARBA00022917"/>
    </source>
</evidence>
<keyword evidence="6 12" id="KW-0436">Ligase</keyword>
<dbReference type="GO" id="GO:0004830">
    <property type="term" value="F:tryptophan-tRNA ligase activity"/>
    <property type="evidence" value="ECO:0007669"/>
    <property type="project" value="UniProtKB-EC"/>
</dbReference>
<dbReference type="OrthoDB" id="10261385at2759"/>
<name>R7TBY2_CAPTE</name>
<dbReference type="FunFam" id="1.10.240.10:FF:000003">
    <property type="entry name" value="Tryptophan--tRNA ligase, cytoplasmic"/>
    <property type="match status" value="1"/>
</dbReference>
<dbReference type="EMBL" id="KB310606">
    <property type="protein sequence ID" value="ELT91228.1"/>
    <property type="molecule type" value="Genomic_DNA"/>
</dbReference>
<evidence type="ECO:0000256" key="11">
    <source>
        <dbReference type="ARBA" id="ARBA00030268"/>
    </source>
</evidence>
<dbReference type="Pfam" id="PF00579">
    <property type="entry name" value="tRNA-synt_1b"/>
    <property type="match status" value="1"/>
</dbReference>
<dbReference type="Proteomes" id="UP000014760">
    <property type="component" value="Unassembled WGS sequence"/>
</dbReference>
<evidence type="ECO:0000256" key="3">
    <source>
        <dbReference type="ARBA" id="ARBA00013161"/>
    </source>
</evidence>
<dbReference type="GO" id="GO:0006436">
    <property type="term" value="P:tryptophanyl-tRNA aminoacylation"/>
    <property type="evidence" value="ECO:0007669"/>
    <property type="project" value="InterPro"/>
</dbReference>
<dbReference type="OMA" id="SIYHRFM"/>
<reference evidence="14 16" key="2">
    <citation type="journal article" date="2013" name="Nature">
        <title>Insights into bilaterian evolution from three spiralian genomes.</title>
        <authorList>
            <person name="Simakov O."/>
            <person name="Marletaz F."/>
            <person name="Cho S.J."/>
            <person name="Edsinger-Gonzales E."/>
            <person name="Havlak P."/>
            <person name="Hellsten U."/>
            <person name="Kuo D.H."/>
            <person name="Larsson T."/>
            <person name="Lv J."/>
            <person name="Arendt D."/>
            <person name="Savage R."/>
            <person name="Osoegawa K."/>
            <person name="de Jong P."/>
            <person name="Grimwood J."/>
            <person name="Chapman J.A."/>
            <person name="Shapiro H."/>
            <person name="Aerts A."/>
            <person name="Otillar R.P."/>
            <person name="Terry A.Y."/>
            <person name="Boore J.L."/>
            <person name="Grigoriev I.V."/>
            <person name="Lindberg D.R."/>
            <person name="Seaver E.C."/>
            <person name="Weisblat D.A."/>
            <person name="Putnam N.H."/>
            <person name="Rokhsar D.S."/>
        </authorList>
    </citation>
    <scope>NUCLEOTIDE SEQUENCE</scope>
    <source>
        <strain evidence="14 16">I ESC-2004</strain>
    </source>
</reference>
<organism evidence="14">
    <name type="scientific">Capitella teleta</name>
    <name type="common">Polychaete worm</name>
    <dbReference type="NCBI Taxonomy" id="283909"/>
    <lineage>
        <taxon>Eukaryota</taxon>
        <taxon>Metazoa</taxon>
        <taxon>Spiralia</taxon>
        <taxon>Lophotrochozoa</taxon>
        <taxon>Annelida</taxon>
        <taxon>Polychaeta</taxon>
        <taxon>Sedentaria</taxon>
        <taxon>Scolecida</taxon>
        <taxon>Capitellidae</taxon>
        <taxon>Capitella</taxon>
    </lineage>
</organism>
<dbReference type="Gene3D" id="1.10.240.10">
    <property type="entry name" value="Tyrosyl-Transfer RNA Synthetase"/>
    <property type="match status" value="1"/>
</dbReference>
<gene>
    <name evidence="14" type="ORF">CAPTEDRAFT_161193</name>
</gene>
<sequence>MATQDDPPAAEVGEMSIQEGDDTDVVTPWEVGSSSMKGVDYHKLTKKFGSSSIDQELIDRFERITGKPAHQLLKRGTFFSHRDLHSILTLHEQKKPFYLYTGRGPSSEAMHLGHLIPFIFTKWLQDTFDVPLIIQLTDDEKFLWKDLSLEEANRLAVQNSKDIIACGFSKENTFIFSDLDYMGQSPAFYRTVCRIQKCVTFNQVKGIFGFGDSDCIGKIAFPAIQAATSFSAGFPQIFNGKTNIPCLIPCAIDQDPYFRMTRDVAPRLGYQKPALIHSTFIPSLQGANTKMSGSDPNSSIYLTDTPKQVKTKINKYAYSGGGATVEEHKEKGGNCDVDIAYQYLTFFLEDDERLEEIRRTYTSGELLTGYLKKELIEILHKILADHQERRKNITDDIVREYMTPRKLKYDY</sequence>
<feature type="region of interest" description="Disordered" evidence="13">
    <location>
        <begin position="1"/>
        <end position="21"/>
    </location>
</feature>
<dbReference type="GO" id="GO:0005524">
    <property type="term" value="F:ATP binding"/>
    <property type="evidence" value="ECO:0007669"/>
    <property type="project" value="UniProtKB-KW"/>
</dbReference>
<dbReference type="Gene3D" id="3.40.50.620">
    <property type="entry name" value="HUPs"/>
    <property type="match status" value="1"/>
</dbReference>
<dbReference type="EC" id="6.1.1.2" evidence="3"/>
<keyword evidence="9 12" id="KW-0648">Protein biosynthesis</keyword>
<dbReference type="CDD" id="cd00806">
    <property type="entry name" value="TrpRS_core"/>
    <property type="match status" value="1"/>
</dbReference>
<dbReference type="InterPro" id="IPR002305">
    <property type="entry name" value="aa-tRNA-synth_Ic"/>
</dbReference>
<dbReference type="AlphaFoldDB" id="R7TBY2"/>
<dbReference type="InterPro" id="IPR014729">
    <property type="entry name" value="Rossmann-like_a/b/a_fold"/>
</dbReference>
<evidence type="ECO:0000256" key="2">
    <source>
        <dbReference type="ARBA" id="ARBA00005594"/>
    </source>
</evidence>
<proteinExistence type="inferred from homology"/>
<keyword evidence="8 12" id="KW-0067">ATP-binding</keyword>
<dbReference type="FunFam" id="3.40.50.620:FF:000033">
    <property type="entry name" value="tryptophan--tRNA ligase, cytoplasmic"/>
    <property type="match status" value="1"/>
</dbReference>
<keyword evidence="10 12" id="KW-0030">Aminoacyl-tRNA synthetase</keyword>
<dbReference type="EnsemblMetazoa" id="CapteT161193">
    <property type="protein sequence ID" value="CapteP161193"/>
    <property type="gene ID" value="CapteG161193"/>
</dbReference>
<dbReference type="EMBL" id="AMQN01013931">
    <property type="status" value="NOT_ANNOTATED_CDS"/>
    <property type="molecule type" value="Genomic_DNA"/>
</dbReference>
<evidence type="ECO:0000256" key="5">
    <source>
        <dbReference type="ARBA" id="ARBA00022490"/>
    </source>
</evidence>
<evidence type="ECO:0000256" key="13">
    <source>
        <dbReference type="SAM" id="MobiDB-lite"/>
    </source>
</evidence>
<comment type="subcellular location">
    <subcellularLocation>
        <location evidence="1">Cytoplasm</location>
    </subcellularLocation>
</comment>
<evidence type="ECO:0000256" key="12">
    <source>
        <dbReference type="RuleBase" id="RU363036"/>
    </source>
</evidence>
<reference evidence="16" key="1">
    <citation type="submission" date="2012-12" db="EMBL/GenBank/DDBJ databases">
        <authorList>
            <person name="Hellsten U."/>
            <person name="Grimwood J."/>
            <person name="Chapman J.A."/>
            <person name="Shapiro H."/>
            <person name="Aerts A."/>
            <person name="Otillar R.P."/>
            <person name="Terry A.Y."/>
            <person name="Boore J.L."/>
            <person name="Simakov O."/>
            <person name="Marletaz F."/>
            <person name="Cho S.-J."/>
            <person name="Edsinger-Gonzales E."/>
            <person name="Havlak P."/>
            <person name="Kuo D.-H."/>
            <person name="Larsson T."/>
            <person name="Lv J."/>
            <person name="Arendt D."/>
            <person name="Savage R."/>
            <person name="Osoegawa K."/>
            <person name="de Jong P."/>
            <person name="Lindberg D.R."/>
            <person name="Seaver E.C."/>
            <person name="Weisblat D.A."/>
            <person name="Putnam N.H."/>
            <person name="Grigoriev I.V."/>
            <person name="Rokhsar D.S."/>
        </authorList>
    </citation>
    <scope>NUCLEOTIDE SEQUENCE</scope>
    <source>
        <strain evidence="16">I ESC-2004</strain>
    </source>
</reference>
<dbReference type="SUPFAM" id="SSF52374">
    <property type="entry name" value="Nucleotidylyl transferase"/>
    <property type="match status" value="1"/>
</dbReference>
<dbReference type="PROSITE" id="PS00178">
    <property type="entry name" value="AA_TRNA_LIGASE_I"/>
    <property type="match status" value="1"/>
</dbReference>
<dbReference type="NCBIfam" id="TIGR00233">
    <property type="entry name" value="trpS"/>
    <property type="match status" value="1"/>
</dbReference>
<evidence type="ECO:0000256" key="8">
    <source>
        <dbReference type="ARBA" id="ARBA00022840"/>
    </source>
</evidence>
<keyword evidence="16" id="KW-1185">Reference proteome</keyword>
<evidence type="ECO:0000256" key="7">
    <source>
        <dbReference type="ARBA" id="ARBA00022741"/>
    </source>
</evidence>
<dbReference type="InterPro" id="IPR001412">
    <property type="entry name" value="aa-tRNA-synth_I_CS"/>
</dbReference>
<dbReference type="PANTHER" id="PTHR10055:SF1">
    <property type="entry name" value="TRYPTOPHAN--TRNA LIGASE, CYTOPLASMIC"/>
    <property type="match status" value="1"/>
</dbReference>
<dbReference type="HOGENOM" id="CLU_032621_0_1_1"/>
<evidence type="ECO:0000313" key="16">
    <source>
        <dbReference type="Proteomes" id="UP000014760"/>
    </source>
</evidence>
<keyword evidence="5" id="KW-0963">Cytoplasm</keyword>
<dbReference type="InterPro" id="IPR002306">
    <property type="entry name" value="Trp-tRNA-ligase"/>
</dbReference>
<evidence type="ECO:0000313" key="15">
    <source>
        <dbReference type="EnsemblMetazoa" id="CapteP161193"/>
    </source>
</evidence>
<dbReference type="STRING" id="283909.R7TBY2"/>
<keyword evidence="7 12" id="KW-0547">Nucleotide-binding</keyword>
<dbReference type="GO" id="GO:0005737">
    <property type="term" value="C:cytoplasm"/>
    <property type="evidence" value="ECO:0007669"/>
    <property type="project" value="UniProtKB-SubCell"/>
</dbReference>
<evidence type="ECO:0000256" key="4">
    <source>
        <dbReference type="ARBA" id="ARBA00013782"/>
    </source>
</evidence>
<accession>R7TBY2</accession>
<evidence type="ECO:0000313" key="14">
    <source>
        <dbReference type="EMBL" id="ELT91228.1"/>
    </source>
</evidence>
<dbReference type="PRINTS" id="PR01039">
    <property type="entry name" value="TRNASYNTHTRP"/>
</dbReference>
<comment type="similarity">
    <text evidence="2 12">Belongs to the class-I aminoacyl-tRNA synthetase family.</text>
</comment>
<protein>
    <recommendedName>
        <fullName evidence="4">Tryptophan--tRNA ligase, cytoplasmic</fullName>
        <ecNumber evidence="3">6.1.1.2</ecNumber>
    </recommendedName>
    <alternativeName>
        <fullName evidence="11">Tryptophanyl-tRNA synthetase</fullName>
    </alternativeName>
</protein>
<dbReference type="FunCoup" id="R7TBY2">
    <property type="interactions" value="2273"/>
</dbReference>
<evidence type="ECO:0000256" key="1">
    <source>
        <dbReference type="ARBA" id="ARBA00004496"/>
    </source>
</evidence>
<evidence type="ECO:0000256" key="10">
    <source>
        <dbReference type="ARBA" id="ARBA00023146"/>
    </source>
</evidence>
<reference evidence="15" key="3">
    <citation type="submission" date="2015-06" db="UniProtKB">
        <authorList>
            <consortium name="EnsemblMetazoa"/>
        </authorList>
    </citation>
    <scope>IDENTIFICATION</scope>
</reference>
<evidence type="ECO:0000256" key="6">
    <source>
        <dbReference type="ARBA" id="ARBA00022598"/>
    </source>
</evidence>